<evidence type="ECO:0000256" key="2">
    <source>
        <dbReference type="ARBA" id="ARBA00022617"/>
    </source>
</evidence>
<dbReference type="PRINTS" id="PR00385">
    <property type="entry name" value="P450"/>
</dbReference>
<evidence type="ECO:0000256" key="1">
    <source>
        <dbReference type="ARBA" id="ARBA00010617"/>
    </source>
</evidence>
<keyword evidence="3" id="KW-0479">Metal-binding</keyword>
<organism evidence="5 6">
    <name type="scientific">Neonectria magnoliae</name>
    <dbReference type="NCBI Taxonomy" id="2732573"/>
    <lineage>
        <taxon>Eukaryota</taxon>
        <taxon>Fungi</taxon>
        <taxon>Dikarya</taxon>
        <taxon>Ascomycota</taxon>
        <taxon>Pezizomycotina</taxon>
        <taxon>Sordariomycetes</taxon>
        <taxon>Hypocreomycetidae</taxon>
        <taxon>Hypocreales</taxon>
        <taxon>Nectriaceae</taxon>
        <taxon>Neonectria</taxon>
    </lineage>
</organism>
<evidence type="ECO:0000313" key="6">
    <source>
        <dbReference type="Proteomes" id="UP001498421"/>
    </source>
</evidence>
<dbReference type="SUPFAM" id="SSF48264">
    <property type="entry name" value="Cytochrome P450"/>
    <property type="match status" value="1"/>
</dbReference>
<keyword evidence="6" id="KW-1185">Reference proteome</keyword>
<comment type="similarity">
    <text evidence="1">Belongs to the cytochrome P450 family.</text>
</comment>
<protein>
    <recommendedName>
        <fullName evidence="7">Trichodiene oxygenase</fullName>
    </recommendedName>
</protein>
<comment type="caution">
    <text evidence="5">The sequence shown here is derived from an EMBL/GenBank/DDBJ whole genome shotgun (WGS) entry which is preliminary data.</text>
</comment>
<dbReference type="Pfam" id="PF00067">
    <property type="entry name" value="p450"/>
    <property type="match status" value="1"/>
</dbReference>
<keyword evidence="2" id="KW-0349">Heme</keyword>
<dbReference type="PRINTS" id="PR00463">
    <property type="entry name" value="EP450I"/>
</dbReference>
<dbReference type="Gene3D" id="1.10.630.10">
    <property type="entry name" value="Cytochrome P450"/>
    <property type="match status" value="1"/>
</dbReference>
<dbReference type="EMBL" id="JAZAVK010000033">
    <property type="protein sequence ID" value="KAK7429018.1"/>
    <property type="molecule type" value="Genomic_DNA"/>
</dbReference>
<dbReference type="Proteomes" id="UP001498421">
    <property type="component" value="Unassembled WGS sequence"/>
</dbReference>
<evidence type="ECO:0000256" key="3">
    <source>
        <dbReference type="ARBA" id="ARBA00022723"/>
    </source>
</evidence>
<evidence type="ECO:0000256" key="4">
    <source>
        <dbReference type="ARBA" id="ARBA00023004"/>
    </source>
</evidence>
<dbReference type="InterPro" id="IPR002401">
    <property type="entry name" value="Cyt_P450_E_grp-I"/>
</dbReference>
<feature type="non-terminal residue" evidence="5">
    <location>
        <position position="282"/>
    </location>
</feature>
<sequence length="282" mass="32068">MVAKNDEKATWMPLLTTFPVFYEMWERIEDLFYQATGIRTSYSHGLNEFSKWSEQAWRTAMSFEKPTNPLFPNLIQVMVNSGLPSETALSEAKENLGPGTDTTSGSLAHILYALGHNISYQDALYEDLKQVGFSTEMSTLENIPRLRACVKEGIRWAGTAAAMLPRIVPEGGAELLGRHIPQGTVLTSSPIWYLRDQDAFPAPDIFDPYRWINDDGLSFKEDPLRDQYYVPFSKGANVCIGVHFSYYELYLGVSQIIQSFRIRSPSSEFRSVYYAPHNDWHP</sequence>
<dbReference type="PANTHER" id="PTHR24305:SF166">
    <property type="entry name" value="CYTOCHROME P450 12A4, MITOCHONDRIAL-RELATED"/>
    <property type="match status" value="1"/>
</dbReference>
<dbReference type="InterPro" id="IPR050121">
    <property type="entry name" value="Cytochrome_P450_monoxygenase"/>
</dbReference>
<accession>A0ABR1I836</accession>
<name>A0ABR1I836_9HYPO</name>
<evidence type="ECO:0000313" key="5">
    <source>
        <dbReference type="EMBL" id="KAK7429018.1"/>
    </source>
</evidence>
<dbReference type="PANTHER" id="PTHR24305">
    <property type="entry name" value="CYTOCHROME P450"/>
    <property type="match status" value="1"/>
</dbReference>
<evidence type="ECO:0008006" key="7">
    <source>
        <dbReference type="Google" id="ProtNLM"/>
    </source>
</evidence>
<dbReference type="InterPro" id="IPR001128">
    <property type="entry name" value="Cyt_P450"/>
</dbReference>
<proteinExistence type="inferred from homology"/>
<gene>
    <name evidence="5" type="ORF">QQZ08_004425</name>
</gene>
<dbReference type="InterPro" id="IPR036396">
    <property type="entry name" value="Cyt_P450_sf"/>
</dbReference>
<keyword evidence="4" id="KW-0408">Iron</keyword>
<reference evidence="5 6" key="1">
    <citation type="journal article" date="2025" name="Microbiol. Resour. Announc.">
        <title>Draft genome sequences for Neonectria magnoliae and Neonectria punicea, canker pathogens of Liriodendron tulipifera and Acer saccharum in West Virginia.</title>
        <authorList>
            <person name="Petronek H.M."/>
            <person name="Kasson M.T."/>
            <person name="Metheny A.M."/>
            <person name="Stauder C.M."/>
            <person name="Lovett B."/>
            <person name="Lynch S.C."/>
            <person name="Garnas J.R."/>
            <person name="Kasson L.R."/>
            <person name="Stajich J.E."/>
        </authorList>
    </citation>
    <scope>NUCLEOTIDE SEQUENCE [LARGE SCALE GENOMIC DNA]</scope>
    <source>
        <strain evidence="5 6">NRRL 64651</strain>
    </source>
</reference>